<dbReference type="SUPFAM" id="SSF50685">
    <property type="entry name" value="Barwin-like endoglucanases"/>
    <property type="match status" value="1"/>
</dbReference>
<dbReference type="SMART" id="SM00837">
    <property type="entry name" value="DPBB_1"/>
    <property type="match status" value="1"/>
</dbReference>
<dbReference type="PRINTS" id="PR00829">
    <property type="entry name" value="LOLP1ALLERGN"/>
</dbReference>
<evidence type="ECO:0000313" key="10">
    <source>
        <dbReference type="Proteomes" id="UP000324897"/>
    </source>
</evidence>
<feature type="domain" description="Expansin-like CBD" evidence="6">
    <location>
        <begin position="186"/>
        <end position="269"/>
    </location>
</feature>
<dbReference type="InterPro" id="IPR007118">
    <property type="entry name" value="Expan_Lol_pI"/>
</dbReference>
<dbReference type="InterPro" id="IPR007117">
    <property type="entry name" value="Expansin_CBD"/>
</dbReference>
<evidence type="ECO:0000259" key="6">
    <source>
        <dbReference type="PROSITE" id="PS50843"/>
    </source>
</evidence>
<dbReference type="Gramene" id="TVU45943">
    <property type="protein sequence ID" value="TVU45943"/>
    <property type="gene ID" value="EJB05_05453"/>
</dbReference>
<dbReference type="EMBL" id="RWGY01000004">
    <property type="protein sequence ID" value="TVU45943.1"/>
    <property type="molecule type" value="Genomic_DNA"/>
</dbReference>
<dbReference type="Pfam" id="PF03330">
    <property type="entry name" value="DPBB_1"/>
    <property type="match status" value="1"/>
</dbReference>
<evidence type="ECO:0000256" key="3">
    <source>
        <dbReference type="ARBA" id="ARBA00022525"/>
    </source>
</evidence>
<accession>A0A5J9WDG1</accession>
<organism evidence="7 10">
    <name type="scientific">Eragrostis curvula</name>
    <name type="common">weeping love grass</name>
    <dbReference type="NCBI Taxonomy" id="38414"/>
    <lineage>
        <taxon>Eukaryota</taxon>
        <taxon>Viridiplantae</taxon>
        <taxon>Streptophyta</taxon>
        <taxon>Embryophyta</taxon>
        <taxon>Tracheophyta</taxon>
        <taxon>Spermatophyta</taxon>
        <taxon>Magnoliopsida</taxon>
        <taxon>Liliopsida</taxon>
        <taxon>Poales</taxon>
        <taxon>Poaceae</taxon>
        <taxon>PACMAD clade</taxon>
        <taxon>Chloridoideae</taxon>
        <taxon>Eragrostideae</taxon>
        <taxon>Eragrostidinae</taxon>
        <taxon>Eragrostis</taxon>
    </lineage>
</organism>
<dbReference type="Gene3D" id="2.40.40.10">
    <property type="entry name" value="RlpA-like domain"/>
    <property type="match status" value="1"/>
</dbReference>
<dbReference type="InterPro" id="IPR036908">
    <property type="entry name" value="RlpA-like_sf"/>
</dbReference>
<dbReference type="SUPFAM" id="SSF49590">
    <property type="entry name" value="PHL pollen allergen"/>
    <property type="match status" value="1"/>
</dbReference>
<dbReference type="Gene3D" id="2.60.40.760">
    <property type="entry name" value="Expansin, cellulose-binding-like domain"/>
    <property type="match status" value="1"/>
</dbReference>
<dbReference type="Gramene" id="TVU45935">
    <property type="protein sequence ID" value="TVU45935"/>
    <property type="gene ID" value="EJB05_05445"/>
</dbReference>
<evidence type="ECO:0000256" key="2">
    <source>
        <dbReference type="ARBA" id="ARBA00005650"/>
    </source>
</evidence>
<comment type="caution">
    <text evidence="7">The sequence shown here is derived from an EMBL/GenBank/DDBJ whole genome shotgun (WGS) entry which is preliminary data.</text>
</comment>
<evidence type="ECO:0000256" key="1">
    <source>
        <dbReference type="ARBA" id="ARBA00004613"/>
    </source>
</evidence>
<dbReference type="InterPro" id="IPR007112">
    <property type="entry name" value="Expansin/allergen_DPBB_dom"/>
</dbReference>
<proteinExistence type="inferred from homology"/>
<keyword evidence="4" id="KW-0325">Glycoprotein</keyword>
<keyword evidence="3" id="KW-0964">Secreted</keyword>
<dbReference type="Gramene" id="TVU45944">
    <property type="protein sequence ID" value="TVU45944"/>
    <property type="gene ID" value="EJB05_05454"/>
</dbReference>
<sequence length="309" mass="32577">MATKIQLLSSIAITAFTLLFYPVASIESHRKLSSWSSGIATWYGDANGAGSEGGACGYQYAVDQPPFSSMIAAGSPFIYDSGNGCGSCYRVVCAGNAACSGIPVTVVITDQGPGGGPCLSQASDGSCLNEGAHFDMSGTAFGAMAKPGMADQLRGAGLLQIQYTRVQCEWPGVDVTFSVDSGSNPNYLAVLIEYEDSESDLWTVDIMQSDGGTGQWVPMQHSWGAVWRLNSGSALHGPFHIRLTFSSGRVLIASNAIPAGWNAGVAYRSGGVVVTRTRPKGASCRAYEAVTLRGLLMYYLLLLFVVFEL</sequence>
<dbReference type="CDD" id="cd22275">
    <property type="entry name" value="DPBB_EXPB_N"/>
    <property type="match status" value="1"/>
</dbReference>
<dbReference type="PRINTS" id="PR01225">
    <property type="entry name" value="EXPANSNFAMLY"/>
</dbReference>
<dbReference type="InterPro" id="IPR036749">
    <property type="entry name" value="Expansin_CBD_sf"/>
</dbReference>
<feature type="domain" description="Expansin-like EG45" evidence="5">
    <location>
        <begin position="53"/>
        <end position="173"/>
    </location>
</feature>
<dbReference type="InterPro" id="IPR005795">
    <property type="entry name" value="LolPI"/>
</dbReference>
<evidence type="ECO:0008006" key="11">
    <source>
        <dbReference type="Google" id="ProtNLM"/>
    </source>
</evidence>
<comment type="subcellular location">
    <subcellularLocation>
        <location evidence="1">Secreted</location>
    </subcellularLocation>
</comment>
<dbReference type="EMBL" id="RWGY01000004">
    <property type="protein sequence ID" value="TVU45935.1"/>
    <property type="molecule type" value="Genomic_DNA"/>
</dbReference>
<dbReference type="PROSITE" id="PS50842">
    <property type="entry name" value="EXPANSIN_EG45"/>
    <property type="match status" value="1"/>
</dbReference>
<evidence type="ECO:0000259" key="5">
    <source>
        <dbReference type="PROSITE" id="PS50842"/>
    </source>
</evidence>
<dbReference type="PANTHER" id="PTHR31692">
    <property type="entry name" value="EXPANSIN-B3"/>
    <property type="match status" value="1"/>
</dbReference>
<dbReference type="InterPro" id="IPR009009">
    <property type="entry name" value="RlpA-like_DPBB"/>
</dbReference>
<dbReference type="EMBL" id="RWGY01000004">
    <property type="protein sequence ID" value="TVU45944.1"/>
    <property type="molecule type" value="Genomic_DNA"/>
</dbReference>
<dbReference type="PROSITE" id="PS50843">
    <property type="entry name" value="EXPANSIN_CBD"/>
    <property type="match status" value="1"/>
</dbReference>
<name>A0A5J9WDG1_9POAL</name>
<evidence type="ECO:0000256" key="4">
    <source>
        <dbReference type="ARBA" id="ARBA00023180"/>
    </source>
</evidence>
<gene>
    <name evidence="7" type="ORF">EJB05_05445</name>
    <name evidence="8" type="ORF">EJB05_05453</name>
    <name evidence="9" type="ORF">EJB05_05454</name>
</gene>
<dbReference type="Proteomes" id="UP000324897">
    <property type="component" value="Chromosome 5"/>
</dbReference>
<evidence type="ECO:0000313" key="8">
    <source>
        <dbReference type="EMBL" id="TVU45943.1"/>
    </source>
</evidence>
<comment type="similarity">
    <text evidence="2">Belongs to the expansin family. Expansin B subfamily.</text>
</comment>
<dbReference type="Pfam" id="PF01357">
    <property type="entry name" value="Expansin_C"/>
    <property type="match status" value="1"/>
</dbReference>
<dbReference type="GO" id="GO:0005576">
    <property type="term" value="C:extracellular region"/>
    <property type="evidence" value="ECO:0007669"/>
    <property type="project" value="UniProtKB-SubCell"/>
</dbReference>
<keyword evidence="10" id="KW-1185">Reference proteome</keyword>
<dbReference type="AlphaFoldDB" id="A0A5J9WDG1"/>
<evidence type="ECO:0000313" key="9">
    <source>
        <dbReference type="EMBL" id="TVU45944.1"/>
    </source>
</evidence>
<protein>
    <recommendedName>
        <fullName evidence="11">Expansin-like EG45 domain-containing protein</fullName>
    </recommendedName>
</protein>
<evidence type="ECO:0000313" key="7">
    <source>
        <dbReference type="EMBL" id="TVU45935.1"/>
    </source>
</evidence>
<reference evidence="7 10" key="1">
    <citation type="journal article" date="2019" name="Sci. Rep.">
        <title>A high-quality genome of Eragrostis curvula grass provides insights into Poaceae evolution and supports new strategies to enhance forage quality.</title>
        <authorList>
            <person name="Carballo J."/>
            <person name="Santos B.A.C.M."/>
            <person name="Zappacosta D."/>
            <person name="Garbus I."/>
            <person name="Selva J.P."/>
            <person name="Gallo C.A."/>
            <person name="Diaz A."/>
            <person name="Albertini E."/>
            <person name="Caccamo M."/>
            <person name="Echenique V."/>
        </authorList>
    </citation>
    <scope>NUCLEOTIDE SEQUENCE [LARGE SCALE GENOMIC DNA]</scope>
    <source>
        <strain evidence="10">cv. Victoria</strain>
        <tissue evidence="7">Leaf</tissue>
    </source>
</reference>
<dbReference type="OrthoDB" id="648305at2759"/>
<dbReference type="PANTHER" id="PTHR31692:SF14">
    <property type="entry name" value="EXPANSIN-B12"/>
    <property type="match status" value="1"/>
</dbReference>